<dbReference type="VEuPathDB" id="VectorBase:LDEU005123"/>
<dbReference type="OrthoDB" id="6412187at2759"/>
<dbReference type="EMBL" id="NCKV01002385">
    <property type="protein sequence ID" value="RWS26918.1"/>
    <property type="molecule type" value="Genomic_DNA"/>
</dbReference>
<name>A0A443SHB5_9ACAR</name>
<dbReference type="STRING" id="299467.A0A443SHB5"/>
<gene>
    <name evidence="1" type="ORF">B4U80_10368</name>
</gene>
<sequence length="606" mass="71364">MTYRPHFKLPVQLQSNRSISEKVASYFQTLESIPKRCKLPLNIDPFDDFVKQFLKVKHLNCKQDFPLTYVDYENGTLLYTEKGLESELICYYRWIFRGMNDLHLYYTKLKYLRERGAKFSNKRYVVEVKCFTPTEGNTSSTPVYTNIHFWIPDFDFEQRQALKRLPDTPSVFILVVESLSGLSFRRFMNKTKKALTELGDTIIFNGILKVGLNSFPNSMALIAGNSMLNVSYDKNYWDHRLPYVWDQYKRNGYITAFVEDLAIIGLFNYLKYGFLEKPTDFYPIPFWLSLYGHVEPGSAMTNETYYCFANVGAKVEIFLEQLFQFVHKMQLNKQPYFMYSFYSQVTHENFNNFQLIDEYIAKFVKRLEPFLENTIFIIMGDHGSRVGTFSYTPMGLIESRMPFFSIRIPEKLHNKHPHLRQVLNLNKDSLMSWFDIHKMLEDVAAGNYDFSREKILSPVNPMRYLVAPHRMCDHILIPKEYCICSAEFPVEDWEYSGSKKVIRTLESEIRKWTASCSQPNRTYLMQIILPTDNEEFNSVERVNITTTFTNNNSTVTAILKREKKHSKVWTKWFLDKDYENIHNVKQTVINKLCSTRSGMSDSDKQV</sequence>
<dbReference type="PANTHER" id="PTHR10974:SF6">
    <property type="entry name" value="PROTEIN CBG19234"/>
    <property type="match status" value="1"/>
</dbReference>
<keyword evidence="2" id="KW-1185">Reference proteome</keyword>
<comment type="caution">
    <text evidence="1">The sequence shown here is derived from an EMBL/GenBank/DDBJ whole genome shotgun (WGS) entry which is preliminary data.</text>
</comment>
<dbReference type="Proteomes" id="UP000288716">
    <property type="component" value="Unassembled WGS sequence"/>
</dbReference>
<organism evidence="1 2">
    <name type="scientific">Leptotrombidium deliense</name>
    <dbReference type="NCBI Taxonomy" id="299467"/>
    <lineage>
        <taxon>Eukaryota</taxon>
        <taxon>Metazoa</taxon>
        <taxon>Ecdysozoa</taxon>
        <taxon>Arthropoda</taxon>
        <taxon>Chelicerata</taxon>
        <taxon>Arachnida</taxon>
        <taxon>Acari</taxon>
        <taxon>Acariformes</taxon>
        <taxon>Trombidiformes</taxon>
        <taxon>Prostigmata</taxon>
        <taxon>Anystina</taxon>
        <taxon>Parasitengona</taxon>
        <taxon>Trombiculoidea</taxon>
        <taxon>Trombiculidae</taxon>
        <taxon>Leptotrombidium</taxon>
    </lineage>
</organism>
<dbReference type="SUPFAM" id="SSF53649">
    <property type="entry name" value="Alkaline phosphatase-like"/>
    <property type="match status" value="1"/>
</dbReference>
<reference evidence="1 2" key="1">
    <citation type="journal article" date="2018" name="Gigascience">
        <title>Genomes of trombidid mites reveal novel predicted allergens and laterally-transferred genes associated with secondary metabolism.</title>
        <authorList>
            <person name="Dong X."/>
            <person name="Chaisiri K."/>
            <person name="Xia D."/>
            <person name="Armstrong S.D."/>
            <person name="Fang Y."/>
            <person name="Donnelly M.J."/>
            <person name="Kadowaki T."/>
            <person name="McGarry J.W."/>
            <person name="Darby A.C."/>
            <person name="Makepeace B.L."/>
        </authorList>
    </citation>
    <scope>NUCLEOTIDE SEQUENCE [LARGE SCALE GENOMIC DNA]</scope>
    <source>
        <strain evidence="1">UoL-UT</strain>
    </source>
</reference>
<dbReference type="Pfam" id="PF02995">
    <property type="entry name" value="DUF229"/>
    <property type="match status" value="1"/>
</dbReference>
<protein>
    <submittedName>
        <fullName evidence="1">Uncharacterized protein</fullName>
    </submittedName>
</protein>
<dbReference type="InterPro" id="IPR017850">
    <property type="entry name" value="Alkaline_phosphatase_core_sf"/>
</dbReference>
<dbReference type="AlphaFoldDB" id="A0A443SHB5"/>
<dbReference type="Gene3D" id="3.40.720.10">
    <property type="entry name" value="Alkaline Phosphatase, subunit A"/>
    <property type="match status" value="1"/>
</dbReference>
<dbReference type="GO" id="GO:0005615">
    <property type="term" value="C:extracellular space"/>
    <property type="evidence" value="ECO:0007669"/>
    <property type="project" value="TreeGrafter"/>
</dbReference>
<dbReference type="CDD" id="cd16021">
    <property type="entry name" value="ALP_like"/>
    <property type="match status" value="1"/>
</dbReference>
<dbReference type="InterPro" id="IPR004245">
    <property type="entry name" value="DUF229"/>
</dbReference>
<dbReference type="PANTHER" id="PTHR10974">
    <property type="entry name" value="FI08016P-RELATED"/>
    <property type="match status" value="1"/>
</dbReference>
<accession>A0A443SHB5</accession>
<evidence type="ECO:0000313" key="2">
    <source>
        <dbReference type="Proteomes" id="UP000288716"/>
    </source>
</evidence>
<proteinExistence type="predicted"/>
<evidence type="ECO:0000313" key="1">
    <source>
        <dbReference type="EMBL" id="RWS26918.1"/>
    </source>
</evidence>
<dbReference type="FunFam" id="3.40.720.10:FF:000017">
    <property type="entry name" value="Predicted protein"/>
    <property type="match status" value="1"/>
</dbReference>